<keyword evidence="1" id="KW-0812">Transmembrane</keyword>
<reference evidence="2" key="1">
    <citation type="journal article" date="2014" name="Front. Microbiol.">
        <title>High frequency of phylogenetically diverse reductive dehalogenase-homologous genes in deep subseafloor sedimentary metagenomes.</title>
        <authorList>
            <person name="Kawai M."/>
            <person name="Futagami T."/>
            <person name="Toyoda A."/>
            <person name="Takaki Y."/>
            <person name="Nishi S."/>
            <person name="Hori S."/>
            <person name="Arai W."/>
            <person name="Tsubouchi T."/>
            <person name="Morono Y."/>
            <person name="Uchiyama I."/>
            <person name="Ito T."/>
            <person name="Fujiyama A."/>
            <person name="Inagaki F."/>
            <person name="Takami H."/>
        </authorList>
    </citation>
    <scope>NUCLEOTIDE SEQUENCE</scope>
    <source>
        <strain evidence="2">Expedition CK06-06</strain>
    </source>
</reference>
<proteinExistence type="predicted"/>
<evidence type="ECO:0000313" key="2">
    <source>
        <dbReference type="EMBL" id="GAJ10623.1"/>
    </source>
</evidence>
<accession>X1TZ84</accession>
<keyword evidence="1" id="KW-0472">Membrane</keyword>
<feature type="non-terminal residue" evidence="2">
    <location>
        <position position="64"/>
    </location>
</feature>
<sequence>MEKIFNKFHFISALKKNKLYKETFWSFGTKGVTFLLFFLLNVYLARTLRVERFGIWSFFFSIFT</sequence>
<dbReference type="AlphaFoldDB" id="X1TZ84"/>
<comment type="caution">
    <text evidence="2">The sequence shown here is derived from an EMBL/GenBank/DDBJ whole genome shotgun (WGS) entry which is preliminary data.</text>
</comment>
<dbReference type="EMBL" id="BARW01030875">
    <property type="protein sequence ID" value="GAJ10623.1"/>
    <property type="molecule type" value="Genomic_DNA"/>
</dbReference>
<gene>
    <name evidence="2" type="ORF">S12H4_49243</name>
</gene>
<name>X1TZ84_9ZZZZ</name>
<evidence type="ECO:0000256" key="1">
    <source>
        <dbReference type="SAM" id="Phobius"/>
    </source>
</evidence>
<keyword evidence="1" id="KW-1133">Transmembrane helix</keyword>
<protein>
    <submittedName>
        <fullName evidence="2">Uncharacterized protein</fullName>
    </submittedName>
</protein>
<organism evidence="2">
    <name type="scientific">marine sediment metagenome</name>
    <dbReference type="NCBI Taxonomy" id="412755"/>
    <lineage>
        <taxon>unclassified sequences</taxon>
        <taxon>metagenomes</taxon>
        <taxon>ecological metagenomes</taxon>
    </lineage>
</organism>
<feature type="transmembrane region" description="Helical" evidence="1">
    <location>
        <begin position="24"/>
        <end position="44"/>
    </location>
</feature>